<dbReference type="SUPFAM" id="SSF69118">
    <property type="entry name" value="AhpD-like"/>
    <property type="match status" value="1"/>
</dbReference>
<sequence>MVFVFDGLLGAAPSGRIRRTLPRAERQKRTSPCRASPFRTGTMSRTPRRRCSMPSAGVPASSRLRPWRVPADRQPPAMLRGYAVLAGALAGVFGVFDARMRERIGLALAQQAGRDRMPAGQRYLALNVAHLYPEEIDLNRRGGPADPRAAAAVAFAPQVARLRGRVDDAQLAAAREAGFSDARIVGLVALVAANPMTQMLNAVPRTEIDFPAPRAEDG</sequence>
<keyword evidence="3" id="KW-1185">Reference proteome</keyword>
<evidence type="ECO:0000313" key="3">
    <source>
        <dbReference type="Proteomes" id="UP000031838"/>
    </source>
</evidence>
<gene>
    <name evidence="2" type="ORF">BGL_2c25560</name>
</gene>
<accession>A0A0B6SBD8</accession>
<dbReference type="HOGENOM" id="CLU_1264948_0_0_4"/>
<dbReference type="Gene3D" id="1.20.1290.10">
    <property type="entry name" value="AhpD-like"/>
    <property type="match status" value="1"/>
</dbReference>
<name>A0A0B6SBD8_BURPL</name>
<dbReference type="Proteomes" id="UP000031838">
    <property type="component" value="Chromosome 2"/>
</dbReference>
<feature type="region of interest" description="Disordered" evidence="1">
    <location>
        <begin position="23"/>
        <end position="59"/>
    </location>
</feature>
<dbReference type="AlphaFoldDB" id="A0A0B6SBD8"/>
<organism evidence="2 3">
    <name type="scientific">Burkholderia plantarii</name>
    <dbReference type="NCBI Taxonomy" id="41899"/>
    <lineage>
        <taxon>Bacteria</taxon>
        <taxon>Pseudomonadati</taxon>
        <taxon>Pseudomonadota</taxon>
        <taxon>Betaproteobacteria</taxon>
        <taxon>Burkholderiales</taxon>
        <taxon>Burkholderiaceae</taxon>
        <taxon>Burkholderia</taxon>
    </lineage>
</organism>
<dbReference type="KEGG" id="bgp:BGL_2c25560"/>
<dbReference type="InterPro" id="IPR029032">
    <property type="entry name" value="AhpD-like"/>
</dbReference>
<protein>
    <submittedName>
        <fullName evidence="2">Putative membrane protein</fullName>
    </submittedName>
</protein>
<evidence type="ECO:0000256" key="1">
    <source>
        <dbReference type="SAM" id="MobiDB-lite"/>
    </source>
</evidence>
<reference evidence="2 3" key="2">
    <citation type="journal article" date="2016" name="Appl. Microbiol. Biotechnol.">
        <title>Mutations improving production and secretion of extracellular lipase by Burkholderia glumae PG1.</title>
        <authorList>
            <person name="Knapp A."/>
            <person name="Voget S."/>
            <person name="Gao R."/>
            <person name="Zaburannyi N."/>
            <person name="Krysciak D."/>
            <person name="Breuer M."/>
            <person name="Hauer B."/>
            <person name="Streit W.R."/>
            <person name="Muller R."/>
            <person name="Daniel R."/>
            <person name="Jaeger K.E."/>
        </authorList>
    </citation>
    <scope>NUCLEOTIDE SEQUENCE [LARGE SCALE GENOMIC DNA]</scope>
    <source>
        <strain evidence="2 3">PG1</strain>
    </source>
</reference>
<proteinExistence type="predicted"/>
<dbReference type="EMBL" id="CP002581">
    <property type="protein sequence ID" value="AJK50610.1"/>
    <property type="molecule type" value="Genomic_DNA"/>
</dbReference>
<reference evidence="3" key="1">
    <citation type="submission" date="2011-03" db="EMBL/GenBank/DDBJ databases">
        <authorList>
            <person name="Voget S."/>
            <person name="Streit W.R."/>
            <person name="Jaeger K.E."/>
            <person name="Daniel R."/>
        </authorList>
    </citation>
    <scope>NUCLEOTIDE SEQUENCE [LARGE SCALE GENOMIC DNA]</scope>
    <source>
        <strain evidence="3">PG1</strain>
    </source>
</reference>
<evidence type="ECO:0000313" key="2">
    <source>
        <dbReference type="EMBL" id="AJK50610.1"/>
    </source>
</evidence>